<feature type="transmembrane region" description="Helical" evidence="6">
    <location>
        <begin position="7"/>
        <end position="28"/>
    </location>
</feature>
<gene>
    <name evidence="8" type="ORF">FM121_08750</name>
</gene>
<keyword evidence="9" id="KW-1185">Reference proteome</keyword>
<evidence type="ECO:0000256" key="2">
    <source>
        <dbReference type="ARBA" id="ARBA00022448"/>
    </source>
</evidence>
<dbReference type="SUPFAM" id="SSF103473">
    <property type="entry name" value="MFS general substrate transporter"/>
    <property type="match status" value="1"/>
</dbReference>
<evidence type="ECO:0000256" key="5">
    <source>
        <dbReference type="ARBA" id="ARBA00023136"/>
    </source>
</evidence>
<feature type="transmembrane region" description="Helical" evidence="6">
    <location>
        <begin position="264"/>
        <end position="283"/>
    </location>
</feature>
<organism evidence="8 9">
    <name type="scientific">Vagococcus fluvialis bH819</name>
    <dbReference type="NCBI Taxonomy" id="1255619"/>
    <lineage>
        <taxon>Bacteria</taxon>
        <taxon>Bacillati</taxon>
        <taxon>Bacillota</taxon>
        <taxon>Bacilli</taxon>
        <taxon>Lactobacillales</taxon>
        <taxon>Enterococcaceae</taxon>
        <taxon>Vagococcus</taxon>
    </lineage>
</organism>
<dbReference type="GO" id="GO:0005886">
    <property type="term" value="C:plasma membrane"/>
    <property type="evidence" value="ECO:0007669"/>
    <property type="project" value="UniProtKB-SubCell"/>
</dbReference>
<dbReference type="PANTHER" id="PTHR11360">
    <property type="entry name" value="MONOCARBOXYLATE TRANSPORTER"/>
    <property type="match status" value="1"/>
</dbReference>
<protein>
    <submittedName>
        <fullName evidence="8">Transporter, putative</fullName>
    </submittedName>
</protein>
<dbReference type="InterPro" id="IPR020846">
    <property type="entry name" value="MFS_dom"/>
</dbReference>
<evidence type="ECO:0000256" key="6">
    <source>
        <dbReference type="SAM" id="Phobius"/>
    </source>
</evidence>
<feature type="transmembrane region" description="Helical" evidence="6">
    <location>
        <begin position="290"/>
        <end position="311"/>
    </location>
</feature>
<dbReference type="PANTHER" id="PTHR11360:SF290">
    <property type="entry name" value="MONOCARBOXYLATE MFS PERMEASE"/>
    <property type="match status" value="1"/>
</dbReference>
<feature type="transmembrane region" description="Helical" evidence="6">
    <location>
        <begin position="353"/>
        <end position="376"/>
    </location>
</feature>
<evidence type="ECO:0000259" key="7">
    <source>
        <dbReference type="PROSITE" id="PS50850"/>
    </source>
</evidence>
<accession>A0A1X6WPC0</accession>
<keyword evidence="3 6" id="KW-0812">Transmembrane</keyword>
<dbReference type="AlphaFoldDB" id="A0A1X6WPC0"/>
<evidence type="ECO:0000256" key="3">
    <source>
        <dbReference type="ARBA" id="ARBA00022692"/>
    </source>
</evidence>
<dbReference type="PROSITE" id="PS50850">
    <property type="entry name" value="MFS"/>
    <property type="match status" value="1"/>
</dbReference>
<evidence type="ECO:0000256" key="4">
    <source>
        <dbReference type="ARBA" id="ARBA00022989"/>
    </source>
</evidence>
<feature type="transmembrane region" description="Helical" evidence="6">
    <location>
        <begin position="317"/>
        <end position="341"/>
    </location>
</feature>
<keyword evidence="2" id="KW-0813">Transport</keyword>
<feature type="transmembrane region" description="Helical" evidence="6">
    <location>
        <begin position="382"/>
        <end position="405"/>
    </location>
</feature>
<feature type="transmembrane region" description="Helical" evidence="6">
    <location>
        <begin position="136"/>
        <end position="156"/>
    </location>
</feature>
<keyword evidence="4 6" id="KW-1133">Transmembrane helix</keyword>
<dbReference type="Gene3D" id="1.20.1250.20">
    <property type="entry name" value="MFS general substrate transporter like domains"/>
    <property type="match status" value="1"/>
</dbReference>
<evidence type="ECO:0000256" key="1">
    <source>
        <dbReference type="ARBA" id="ARBA00004651"/>
    </source>
</evidence>
<sequence length="411" mass="44508">MKKNKIFYGWWIVAGAVLITSTLVPSVVAMANKFLIPVTEDMGISRSAFTLSNTILQAMGIFLSPFIAKKISKGNLKSIQSIAIIVFSICYASYGLAKSPIHLYLLSFIIGICYLCATIIPISIMITNWFVKKRGLAMSIAMAGIGLGGFIFSPLITLWISNYGWRKTYMIMGIILLVVSLPVSLFVFKKKPEDMGLVAYGSEEKPDEGKVVHKVTTIKLETKAIFKKPFFILLLVGMILNGIINSGALGQFPPALEGLQSPAIAATIISLYSLIGIAGKLILGWVNDKWGVIASSIFGCLTFGLAFMFMLFGENQIALYALAITFGLGIGIGSVSPPLVTSSIFSTEQYGEVYGYVSSAMQVGMSVGSLLVASIYDKSGSYQVAWILLLVLTVGTLLSWIGSYLQSRKYC</sequence>
<feature type="transmembrane region" description="Helical" evidence="6">
    <location>
        <begin position="48"/>
        <end position="67"/>
    </location>
</feature>
<feature type="transmembrane region" description="Helical" evidence="6">
    <location>
        <begin position="103"/>
        <end position="124"/>
    </location>
</feature>
<dbReference type="InterPro" id="IPR050327">
    <property type="entry name" value="Proton-linked_MCT"/>
</dbReference>
<dbReference type="EMBL" id="FWFD01000013">
    <property type="protein sequence ID" value="SLM86164.1"/>
    <property type="molecule type" value="Genomic_DNA"/>
</dbReference>
<dbReference type="Proteomes" id="UP000195918">
    <property type="component" value="Unassembled WGS sequence"/>
</dbReference>
<evidence type="ECO:0000313" key="8">
    <source>
        <dbReference type="EMBL" id="SLM86164.1"/>
    </source>
</evidence>
<dbReference type="Pfam" id="PF07690">
    <property type="entry name" value="MFS_1"/>
    <property type="match status" value="1"/>
</dbReference>
<comment type="subcellular location">
    <subcellularLocation>
        <location evidence="1">Cell membrane</location>
        <topology evidence="1">Multi-pass membrane protein</topology>
    </subcellularLocation>
</comment>
<feature type="domain" description="Major facilitator superfamily (MFS) profile" evidence="7">
    <location>
        <begin position="1"/>
        <end position="411"/>
    </location>
</feature>
<dbReference type="InterPro" id="IPR036259">
    <property type="entry name" value="MFS_trans_sf"/>
</dbReference>
<feature type="transmembrane region" description="Helical" evidence="6">
    <location>
        <begin position="230"/>
        <end position="252"/>
    </location>
</feature>
<feature type="transmembrane region" description="Helical" evidence="6">
    <location>
        <begin position="79"/>
        <end position="97"/>
    </location>
</feature>
<reference evidence="9" key="1">
    <citation type="submission" date="2017-02" db="EMBL/GenBank/DDBJ databases">
        <authorList>
            <person name="Dridi B."/>
        </authorList>
    </citation>
    <scope>NUCLEOTIDE SEQUENCE [LARGE SCALE GENOMIC DNA]</scope>
    <source>
        <strain evidence="9">bH819</strain>
    </source>
</reference>
<proteinExistence type="predicted"/>
<dbReference type="OrthoDB" id="182417at2"/>
<dbReference type="InterPro" id="IPR011701">
    <property type="entry name" value="MFS"/>
</dbReference>
<feature type="transmembrane region" description="Helical" evidence="6">
    <location>
        <begin position="168"/>
        <end position="188"/>
    </location>
</feature>
<evidence type="ECO:0000313" key="9">
    <source>
        <dbReference type="Proteomes" id="UP000195918"/>
    </source>
</evidence>
<keyword evidence="5 6" id="KW-0472">Membrane</keyword>
<name>A0A1X6WPC0_9ENTE</name>
<dbReference type="GO" id="GO:0022857">
    <property type="term" value="F:transmembrane transporter activity"/>
    <property type="evidence" value="ECO:0007669"/>
    <property type="project" value="InterPro"/>
</dbReference>